<feature type="domain" description="CAF17 C-terminal" evidence="3">
    <location>
        <begin position="204"/>
        <end position="276"/>
    </location>
</feature>
<proteinExistence type="predicted"/>
<dbReference type="EMBL" id="JBBYXI010000001">
    <property type="protein sequence ID" value="MEN3930261.1"/>
    <property type="molecule type" value="Genomic_DNA"/>
</dbReference>
<organism evidence="4 5">
    <name type="scientific">Hohaiivirga grylli</name>
    <dbReference type="NCBI Taxonomy" id="3133970"/>
    <lineage>
        <taxon>Bacteria</taxon>
        <taxon>Pseudomonadati</taxon>
        <taxon>Pseudomonadota</taxon>
        <taxon>Alphaproteobacteria</taxon>
        <taxon>Hyphomicrobiales</taxon>
        <taxon>Methylobacteriaceae</taxon>
        <taxon>Hohaiivirga</taxon>
    </lineage>
</organism>
<dbReference type="InterPro" id="IPR045179">
    <property type="entry name" value="YgfZ/GcvT"/>
</dbReference>
<comment type="caution">
    <text evidence="4">The sequence shown here is derived from an EMBL/GenBank/DDBJ whole genome shotgun (WGS) entry which is preliminary data.</text>
</comment>
<evidence type="ECO:0000313" key="5">
    <source>
        <dbReference type="Proteomes" id="UP001418637"/>
    </source>
</evidence>
<reference evidence="4 5" key="1">
    <citation type="submission" date="2024-04" db="EMBL/GenBank/DDBJ databases">
        <title>A novel species isolated from cricket.</title>
        <authorList>
            <person name="Wang H.-C."/>
        </authorList>
    </citation>
    <scope>NUCLEOTIDE SEQUENCE [LARGE SCALE GENOMIC DNA]</scope>
    <source>
        <strain evidence="4 5">WL0021</strain>
    </source>
</reference>
<name>A0ABV0BJE4_9HYPH</name>
<dbReference type="Proteomes" id="UP001418637">
    <property type="component" value="Unassembled WGS sequence"/>
</dbReference>
<sequence length="286" mass="31026">MMAVAQLNDRAIIKISGDDAEGFLQNILTCDISETIDQKSVFGALLSPQGKILFDFILYRNAEGSFICDIASDQAEAFMKRLGFYRLRAKVLIEALAQTYGVFAGWDGAAQPEGTLTSSQDPRIAALGWRAIAEKGTISTDTDEKAYHIHRISLAIPEGGQDFVFGECFPHEADMDQIHGVSFGKGCYIGQEIVSRMQHRGTARTRFIKAGFTGTPPTPLQDVTVGDRLIGKSGSSTRDTVLIMVRLDKASDAIEAGLPIICGEAVLSPEKPEWATFAFPLKSTGD</sequence>
<dbReference type="InterPro" id="IPR057460">
    <property type="entry name" value="CAF17_C"/>
</dbReference>
<dbReference type="PANTHER" id="PTHR22602:SF0">
    <property type="entry name" value="TRANSFERASE CAF17, MITOCHONDRIAL-RELATED"/>
    <property type="match status" value="1"/>
</dbReference>
<evidence type="ECO:0000256" key="1">
    <source>
        <dbReference type="ARBA" id="ARBA00022946"/>
    </source>
</evidence>
<feature type="domain" description="GCVT N-terminal" evidence="2">
    <location>
        <begin position="13"/>
        <end position="100"/>
    </location>
</feature>
<dbReference type="InterPro" id="IPR017703">
    <property type="entry name" value="YgfZ/GCV_T_CS"/>
</dbReference>
<protein>
    <submittedName>
        <fullName evidence="4">Folate-binding protein</fullName>
    </submittedName>
</protein>
<dbReference type="RefSeq" id="WP_346336223.1">
    <property type="nucleotide sequence ID" value="NZ_JBBYXI010000001.1"/>
</dbReference>
<keyword evidence="1" id="KW-0809">Transit peptide</keyword>
<dbReference type="SUPFAM" id="SSF103025">
    <property type="entry name" value="Folate-binding domain"/>
    <property type="match status" value="1"/>
</dbReference>
<dbReference type="Pfam" id="PF25455">
    <property type="entry name" value="Beta-barrel_CAF17_C"/>
    <property type="match status" value="1"/>
</dbReference>
<keyword evidence="5" id="KW-1185">Reference proteome</keyword>
<dbReference type="Gene3D" id="3.30.1360.120">
    <property type="entry name" value="Probable tRNA modification gtpase trme, domain 1"/>
    <property type="match status" value="1"/>
</dbReference>
<gene>
    <name evidence="4" type="ORF">WJT86_04190</name>
</gene>
<evidence type="ECO:0000259" key="3">
    <source>
        <dbReference type="Pfam" id="PF25455"/>
    </source>
</evidence>
<dbReference type="Pfam" id="PF01571">
    <property type="entry name" value="GCV_T"/>
    <property type="match status" value="1"/>
</dbReference>
<dbReference type="PANTHER" id="PTHR22602">
    <property type="entry name" value="TRANSFERASE CAF17, MITOCHONDRIAL-RELATED"/>
    <property type="match status" value="1"/>
</dbReference>
<evidence type="ECO:0000313" key="4">
    <source>
        <dbReference type="EMBL" id="MEN3930261.1"/>
    </source>
</evidence>
<evidence type="ECO:0000259" key="2">
    <source>
        <dbReference type="Pfam" id="PF01571"/>
    </source>
</evidence>
<dbReference type="InterPro" id="IPR006222">
    <property type="entry name" value="GCVT_N"/>
</dbReference>
<dbReference type="NCBIfam" id="TIGR03317">
    <property type="entry name" value="ygfZ_signature"/>
    <property type="match status" value="1"/>
</dbReference>
<dbReference type="Gene3D" id="2.40.30.160">
    <property type="match status" value="1"/>
</dbReference>
<accession>A0ABV0BJE4</accession>
<dbReference type="InterPro" id="IPR027266">
    <property type="entry name" value="TrmE/GcvT-like"/>
</dbReference>